<gene>
    <name evidence="2" type="ORF">BLNAU_19706</name>
</gene>
<protein>
    <submittedName>
        <fullName evidence="2">Uncharacterized protein</fullName>
    </submittedName>
</protein>
<dbReference type="SUPFAM" id="SSF48371">
    <property type="entry name" value="ARM repeat"/>
    <property type="match status" value="1"/>
</dbReference>
<dbReference type="Proteomes" id="UP001281761">
    <property type="component" value="Unassembled WGS sequence"/>
</dbReference>
<feature type="coiled-coil region" evidence="1">
    <location>
        <begin position="24"/>
        <end position="104"/>
    </location>
</feature>
<dbReference type="EMBL" id="JARBJD010000263">
    <property type="protein sequence ID" value="KAK2945376.1"/>
    <property type="molecule type" value="Genomic_DNA"/>
</dbReference>
<keyword evidence="1" id="KW-0175">Coiled coil</keyword>
<evidence type="ECO:0000313" key="3">
    <source>
        <dbReference type="Proteomes" id="UP001281761"/>
    </source>
</evidence>
<evidence type="ECO:0000313" key="2">
    <source>
        <dbReference type="EMBL" id="KAK2945376.1"/>
    </source>
</evidence>
<keyword evidence="3" id="KW-1185">Reference proteome</keyword>
<proteinExistence type="predicted"/>
<reference evidence="2 3" key="1">
    <citation type="journal article" date="2022" name="bioRxiv">
        <title>Genomics of Preaxostyla Flagellates Illuminates Evolutionary Transitions and the Path Towards Mitochondrial Loss.</title>
        <authorList>
            <person name="Novak L.V.F."/>
            <person name="Treitli S.C."/>
            <person name="Pyrih J."/>
            <person name="Halakuc P."/>
            <person name="Pipaliya S.V."/>
            <person name="Vacek V."/>
            <person name="Brzon O."/>
            <person name="Soukal P."/>
            <person name="Eme L."/>
            <person name="Dacks J.B."/>
            <person name="Karnkowska A."/>
            <person name="Elias M."/>
            <person name="Hampl V."/>
        </authorList>
    </citation>
    <scope>NUCLEOTIDE SEQUENCE [LARGE SCALE GENOMIC DNA]</scope>
    <source>
        <strain evidence="2">NAU3</strain>
        <tissue evidence="2">Gut</tissue>
    </source>
</reference>
<dbReference type="InterPro" id="IPR016024">
    <property type="entry name" value="ARM-type_fold"/>
</dbReference>
<accession>A0ABQ9X0Q6</accession>
<comment type="caution">
    <text evidence="2">The sequence shown here is derived from an EMBL/GenBank/DDBJ whole genome shotgun (WGS) entry which is preliminary data.</text>
</comment>
<name>A0ABQ9X0Q6_9EUKA</name>
<evidence type="ECO:0000256" key="1">
    <source>
        <dbReference type="SAM" id="Coils"/>
    </source>
</evidence>
<dbReference type="InterPro" id="IPR011989">
    <property type="entry name" value="ARM-like"/>
</dbReference>
<organism evidence="2 3">
    <name type="scientific">Blattamonas nauphoetae</name>
    <dbReference type="NCBI Taxonomy" id="2049346"/>
    <lineage>
        <taxon>Eukaryota</taxon>
        <taxon>Metamonada</taxon>
        <taxon>Preaxostyla</taxon>
        <taxon>Oxymonadida</taxon>
        <taxon>Blattamonas</taxon>
    </lineage>
</organism>
<sequence>MSTSHLSVSRSILLETSSLADVSLEEKESRIEYLLNKIREMQNEQERQKIETDEMLTKVLQVGSNLQHHCETLQKEKEDLVLEIEKLKGELGKAANKQESHQQEIVAIEQKNTMLLRTAEESILNPGQWKRVKRTGRVVVGGKVLGEGEWIDERTFHGDLDDDGEWLDPLVVIQEYSEENRCYKSIAQYVTAQLDKLVNGPSALSPEAYSKLGPEELMNRVNMIQKDLPLNQQLPQLHKQKYTPKVFPTTRASFGFEGNDRQDFADHSLRGSTTMRSSMMSFGNTKGTRRKERYRESLWQELMGDRAPITPRVRGFQTFRQSTNLSSRGGKSMVQEDSQVDQSPMNKINQLAPVQATAPSSLSVYFELPRTYTNDAKTVNLTECVETLSSFFNSSDALATTLPRTNNIPDLITLLKASPTCDTDALHSTIQDLLTAVKDYKFEASELTSLGAIAPLVSCLNVDSISPTTADALTVLRYLVADPSAFRELRLFKLPFRLVVLLEKIISLAYHTDSSKVGRRPSFQPSMGGGRRLSMTQPLNQQTNIGSIDDPFDRMHSSFAPGLDLHLSKHLRTPPLTPTSPSAFSELHAFESIAEKSQEVEQTTEAIILNILALLDTFLQMPPSENLSQSMRRSVTGIPPPSLLHQLSETSLIESLVLLFERSPSHHVRQMALYISTQFINIPSQRSRAIQCGLVKAVIQLLHDQSLEDDERALAFQCLSTFSVDADIRDDHAESILSVALSFLKSASPQLLCSIIRCLIHLCASAEARRSFVHNGGLKLLKAMLKTESDKMGGDNGSDANHIQAVLLVHFTQTLAMDTETENITKMAELDFLSDLLPFVVASDVVLTTDTLQTIEFLSYSPITLTKFQNSPTPFRSLRVLLGVNKTPTNQSLSTTQRHSQTPLDEYTLLPSQDTPLRPVALSLFGYFATHALPTLRVLIPACCCILVNDEENAPAALVVLRGAIGSGNIGQHAQILHYSLLRAMHLSANNAVHASSILSAISHAAEQYHAFREALKDNVSDLIEACIVSPIHALSSISHLLKHYRFLASDGIAKQCISFLTSSNPDVISAALSCLYSILADGKVCFQHSNLAPLLLQATNHPSISIRHLALECLEFLLQTECIVEKDMKDEVKSRLQVILQGNSTDLHRIVKRCLQHL</sequence>
<dbReference type="Gene3D" id="1.25.10.10">
    <property type="entry name" value="Leucine-rich Repeat Variant"/>
    <property type="match status" value="2"/>
</dbReference>